<dbReference type="EMBL" id="JAIQCV010000006">
    <property type="protein sequence ID" value="KAH1092296.1"/>
    <property type="molecule type" value="Genomic_DNA"/>
</dbReference>
<organism evidence="1 2">
    <name type="scientific">Gossypium stocksii</name>
    <dbReference type="NCBI Taxonomy" id="47602"/>
    <lineage>
        <taxon>Eukaryota</taxon>
        <taxon>Viridiplantae</taxon>
        <taxon>Streptophyta</taxon>
        <taxon>Embryophyta</taxon>
        <taxon>Tracheophyta</taxon>
        <taxon>Spermatophyta</taxon>
        <taxon>Magnoliopsida</taxon>
        <taxon>eudicotyledons</taxon>
        <taxon>Gunneridae</taxon>
        <taxon>Pentapetalae</taxon>
        <taxon>rosids</taxon>
        <taxon>malvids</taxon>
        <taxon>Malvales</taxon>
        <taxon>Malvaceae</taxon>
        <taxon>Malvoideae</taxon>
        <taxon>Gossypium</taxon>
    </lineage>
</organism>
<dbReference type="Proteomes" id="UP000828251">
    <property type="component" value="Unassembled WGS sequence"/>
</dbReference>
<dbReference type="PANTHER" id="PTHR31704">
    <property type="entry name" value="MYB/SANT-LIKE DNA-BINDING DOMAIN PROTEIN-RELATED"/>
    <property type="match status" value="1"/>
</dbReference>
<name>A0A9D3VR59_9ROSI</name>
<dbReference type="AlphaFoldDB" id="A0A9D3VR59"/>
<comment type="caution">
    <text evidence="1">The sequence shown here is derived from an EMBL/GenBank/DDBJ whole genome shotgun (WGS) entry which is preliminary data.</text>
</comment>
<protein>
    <submittedName>
        <fullName evidence="1">Uncharacterized protein</fullName>
    </submittedName>
</protein>
<evidence type="ECO:0000313" key="1">
    <source>
        <dbReference type="EMBL" id="KAH1092296.1"/>
    </source>
</evidence>
<keyword evidence="2" id="KW-1185">Reference proteome</keyword>
<reference evidence="1 2" key="1">
    <citation type="journal article" date="2021" name="Plant Biotechnol. J.">
        <title>Multi-omics assisted identification of the key and species-specific regulatory components of drought-tolerant mechanisms in Gossypium stocksii.</title>
        <authorList>
            <person name="Yu D."/>
            <person name="Ke L."/>
            <person name="Zhang D."/>
            <person name="Wu Y."/>
            <person name="Sun Y."/>
            <person name="Mei J."/>
            <person name="Sun J."/>
            <person name="Sun Y."/>
        </authorList>
    </citation>
    <scope>NUCLEOTIDE SEQUENCE [LARGE SCALE GENOMIC DNA]</scope>
    <source>
        <strain evidence="2">cv. E1</strain>
        <tissue evidence="1">Leaf</tissue>
    </source>
</reference>
<gene>
    <name evidence="1" type="ORF">J1N35_019553</name>
</gene>
<proteinExistence type="predicted"/>
<dbReference type="OrthoDB" id="999951at2759"/>
<evidence type="ECO:0000313" key="2">
    <source>
        <dbReference type="Proteomes" id="UP000828251"/>
    </source>
</evidence>
<dbReference type="PANTHER" id="PTHR31704:SF37">
    <property type="entry name" value="HEAT SHOCK PROTEIN"/>
    <property type="match status" value="1"/>
</dbReference>
<sequence length="161" mass="17814">MEGMKKLKGKNTSLGWNLIKGTIDALEDWLDSKLKVVSEAQRFRVASIDLKLEGKLDQMFMGIVSTGDKAWTHFSDEDNQTPDKLLEPKQHVLGLHQNGKSMEVRSSHVKTSKEKPSKVGGVAQLSSQTDKLCNATDHMSQAKSNLTPINDLYGIPSYQSA</sequence>
<accession>A0A9D3VR59</accession>